<proteinExistence type="predicted"/>
<accession>A0ABT7AEI5</accession>
<gene>
    <name evidence="1" type="ORF">QNA08_06045</name>
</gene>
<reference evidence="1 2" key="1">
    <citation type="submission" date="2023-05" db="EMBL/GenBank/DDBJ databases">
        <title>Chelatococcus sp. nov., a moderately thermophilic bacterium isolated from hot spring microbial mat.</title>
        <authorList>
            <person name="Hu C.-J."/>
            <person name="Li W.-J."/>
        </authorList>
    </citation>
    <scope>NUCLEOTIDE SEQUENCE [LARGE SCALE GENOMIC DNA]</scope>
    <source>
        <strain evidence="1 2">SYSU G07232</strain>
    </source>
</reference>
<protein>
    <submittedName>
        <fullName evidence="1">SDR family NAD(P)-dependent oxidoreductase</fullName>
    </submittedName>
</protein>
<dbReference type="Pfam" id="PF00106">
    <property type="entry name" value="adh_short"/>
    <property type="match status" value="1"/>
</dbReference>
<dbReference type="RefSeq" id="WP_283739790.1">
    <property type="nucleotide sequence ID" value="NZ_JASJEV010000003.1"/>
</dbReference>
<dbReference type="EMBL" id="JASJEV010000003">
    <property type="protein sequence ID" value="MDJ1157791.1"/>
    <property type="molecule type" value="Genomic_DNA"/>
</dbReference>
<comment type="caution">
    <text evidence="1">The sequence shown here is derived from an EMBL/GenBank/DDBJ whole genome shotgun (WGS) entry which is preliminary data.</text>
</comment>
<dbReference type="SUPFAM" id="SSF51735">
    <property type="entry name" value="NAD(P)-binding Rossmann-fold domains"/>
    <property type="match status" value="1"/>
</dbReference>
<evidence type="ECO:0000313" key="2">
    <source>
        <dbReference type="Proteomes" id="UP001321492"/>
    </source>
</evidence>
<organism evidence="1 2">
    <name type="scientific">Chelatococcus albus</name>
    <dbReference type="NCBI Taxonomy" id="3047466"/>
    <lineage>
        <taxon>Bacteria</taxon>
        <taxon>Pseudomonadati</taxon>
        <taxon>Pseudomonadota</taxon>
        <taxon>Alphaproteobacteria</taxon>
        <taxon>Hyphomicrobiales</taxon>
        <taxon>Chelatococcaceae</taxon>
        <taxon>Chelatococcus</taxon>
    </lineage>
</organism>
<evidence type="ECO:0000313" key="1">
    <source>
        <dbReference type="EMBL" id="MDJ1157791.1"/>
    </source>
</evidence>
<name>A0ABT7AEI5_9HYPH</name>
<dbReference type="InterPro" id="IPR036291">
    <property type="entry name" value="NAD(P)-bd_dom_sf"/>
</dbReference>
<dbReference type="PRINTS" id="PR00081">
    <property type="entry name" value="GDHRDH"/>
</dbReference>
<dbReference type="Gene3D" id="3.40.50.720">
    <property type="entry name" value="NAD(P)-binding Rossmann-like Domain"/>
    <property type="match status" value="1"/>
</dbReference>
<dbReference type="PANTHER" id="PTHR44147:SF2">
    <property type="entry name" value="DEHYDROGENASE_REDUCTASE SDR FAMILY MEMBER 1"/>
    <property type="match status" value="1"/>
</dbReference>
<dbReference type="Proteomes" id="UP001321492">
    <property type="component" value="Unassembled WGS sequence"/>
</dbReference>
<dbReference type="InterPro" id="IPR002347">
    <property type="entry name" value="SDR_fam"/>
</dbReference>
<sequence>MTAPLAGRICVVAGASRGVGRGIARALGEAGATVVVTGRSSEVGPRTDGRAETVEDTARLLTEAGGQGYPYHCDHTVERDVDALATWVLRRFGRADLVVDAVWGGNEGYDGERYGDGSAYGTPFWRRPPGRLGHVFETGVYAQLLLAKAFAPAMVAARQGLIVTVTFDGAGAYLGDVFYDLAKAAMARLAFAMAEELRPHGVTCLALSPGFVRTERVIEAGHGEETTETPLYAGRAVAALAADADVRRFGGRVLQVADLADHYGFTDEDGGRPRRFVLPTP</sequence>
<dbReference type="PANTHER" id="PTHR44147">
    <property type="entry name" value="DEHYDROGENASE/REDUCTASE SDR FAMILY MEMBER 1"/>
    <property type="match status" value="1"/>
</dbReference>
<keyword evidence="2" id="KW-1185">Reference proteome</keyword>